<dbReference type="EMBL" id="BPLQ01014930">
    <property type="protein sequence ID" value="GIY84387.1"/>
    <property type="molecule type" value="Genomic_DNA"/>
</dbReference>
<name>A0AAV4WNX6_9ARAC</name>
<dbReference type="AlphaFoldDB" id="A0AAV4WNX6"/>
<keyword evidence="2" id="KW-1185">Reference proteome</keyword>
<evidence type="ECO:0000313" key="2">
    <source>
        <dbReference type="Proteomes" id="UP001054837"/>
    </source>
</evidence>
<dbReference type="Proteomes" id="UP001054837">
    <property type="component" value="Unassembled WGS sequence"/>
</dbReference>
<reference evidence="1 2" key="1">
    <citation type="submission" date="2021-06" db="EMBL/GenBank/DDBJ databases">
        <title>Caerostris darwini draft genome.</title>
        <authorList>
            <person name="Kono N."/>
            <person name="Arakawa K."/>
        </authorList>
    </citation>
    <scope>NUCLEOTIDE SEQUENCE [LARGE SCALE GENOMIC DNA]</scope>
</reference>
<gene>
    <name evidence="1" type="ORF">CDAR_278431</name>
</gene>
<proteinExistence type="predicted"/>
<organism evidence="1 2">
    <name type="scientific">Caerostris darwini</name>
    <dbReference type="NCBI Taxonomy" id="1538125"/>
    <lineage>
        <taxon>Eukaryota</taxon>
        <taxon>Metazoa</taxon>
        <taxon>Ecdysozoa</taxon>
        <taxon>Arthropoda</taxon>
        <taxon>Chelicerata</taxon>
        <taxon>Arachnida</taxon>
        <taxon>Araneae</taxon>
        <taxon>Araneomorphae</taxon>
        <taxon>Entelegynae</taxon>
        <taxon>Araneoidea</taxon>
        <taxon>Araneidae</taxon>
        <taxon>Caerostris</taxon>
    </lineage>
</organism>
<accession>A0AAV4WNX6</accession>
<comment type="caution">
    <text evidence="1">The sequence shown here is derived from an EMBL/GenBank/DDBJ whole genome shotgun (WGS) entry which is preliminary data.</text>
</comment>
<sequence>MNESGESIRLSLEREEMTMINIFIQMGKPKALLRDRVAIVSLRTKACARAEKKKKKKRFHEIQYASYVRHKRTPEVTKLPTTPLCEKGAIKFRKNLLGLN</sequence>
<protein>
    <submittedName>
        <fullName evidence="1">Uncharacterized protein</fullName>
    </submittedName>
</protein>
<evidence type="ECO:0000313" key="1">
    <source>
        <dbReference type="EMBL" id="GIY84387.1"/>
    </source>
</evidence>